<keyword evidence="3" id="KW-0964">Secreted</keyword>
<dbReference type="Gene3D" id="1.10.510.10">
    <property type="entry name" value="Transferase(Phosphotransferase) domain 1"/>
    <property type="match status" value="1"/>
</dbReference>
<dbReference type="EMBL" id="ANJA01000447">
    <property type="protein sequence ID" value="ETO83706.1"/>
    <property type="molecule type" value="Genomic_DNA"/>
</dbReference>
<reference evidence="7 8" key="1">
    <citation type="submission" date="2013-11" db="EMBL/GenBank/DDBJ databases">
        <title>The Genome Sequence of Phytophthora parasitica P1976.</title>
        <authorList>
            <consortium name="The Broad Institute Genomics Platform"/>
            <person name="Russ C."/>
            <person name="Tyler B."/>
            <person name="Panabieres F."/>
            <person name="Shan W."/>
            <person name="Tripathy S."/>
            <person name="Grunwald N."/>
            <person name="Machado M."/>
            <person name="Johnson C.S."/>
            <person name="Walker B."/>
            <person name="Young S."/>
            <person name="Zeng Q."/>
            <person name="Gargeya S."/>
            <person name="Fitzgerald M."/>
            <person name="Haas B."/>
            <person name="Abouelleil A."/>
            <person name="Allen A.W."/>
            <person name="Alvarado L."/>
            <person name="Arachchi H.M."/>
            <person name="Berlin A.M."/>
            <person name="Chapman S.B."/>
            <person name="Gainer-Dewar J."/>
            <person name="Goldberg J."/>
            <person name="Griggs A."/>
            <person name="Gujja S."/>
            <person name="Hansen M."/>
            <person name="Howarth C."/>
            <person name="Imamovic A."/>
            <person name="Ireland A."/>
            <person name="Larimer J."/>
            <person name="McCowan C."/>
            <person name="Murphy C."/>
            <person name="Pearson M."/>
            <person name="Poon T.W."/>
            <person name="Priest M."/>
            <person name="Roberts A."/>
            <person name="Saif S."/>
            <person name="Shea T."/>
            <person name="Sisk P."/>
            <person name="Sykes S."/>
            <person name="Wortman J."/>
            <person name="Nusbaum C."/>
            <person name="Birren B."/>
        </authorList>
    </citation>
    <scope>NUCLEOTIDE SEQUENCE [LARGE SCALE GENOMIC DNA]</scope>
    <source>
        <strain evidence="7 8">P1976</strain>
    </source>
</reference>
<keyword evidence="5" id="KW-0732">Signal</keyword>
<comment type="caution">
    <text evidence="7">The sequence shown here is derived from an EMBL/GenBank/DDBJ whole genome shotgun (WGS) entry which is preliminary data.</text>
</comment>
<keyword evidence="4" id="KW-0547">Nucleotide-binding</keyword>
<evidence type="ECO:0000256" key="4">
    <source>
        <dbReference type="PROSITE-ProRule" id="PRU10141"/>
    </source>
</evidence>
<proteinExistence type="predicted"/>
<evidence type="ECO:0000256" key="1">
    <source>
        <dbReference type="ARBA" id="ARBA00004340"/>
    </source>
</evidence>
<evidence type="ECO:0000313" key="7">
    <source>
        <dbReference type="EMBL" id="ETO83706.1"/>
    </source>
</evidence>
<dbReference type="PROSITE" id="PS00107">
    <property type="entry name" value="PROTEIN_KINASE_ATP"/>
    <property type="match status" value="1"/>
</dbReference>
<sequence length="580" mass="64443">MVKLFCAIVGVAGSAFSVRVDESDSVDDLKEAIKAKKTNDFKDVDADKLQLFLAKAEDNAWLSSLTEDVKKLKKGEKTALVDALTHEDKEMQGEDPISEYLEGMDAPKMKQIHVLVVVPYPEQAQVDMVHESLSLARQASVRESRMEMRLEQLAASLPHKNSKSYTDGALGQLLLERLKKDKMFFDVPPTDDGEAFWSADNQLQANAIQKEAAFDAFITPYFSHILNSCGLVFVNSERYQWLSQSTLVTKSTDLKPDGFATHRGMYRGKPVPNDGVSRSNGFRFGVAEEELFDCIILFESKLSITEAGFGQVVRYLQNLCPKASASAILFDRRSFWLIKSHESVVVKVQAAMWANKGSKSLFQNFITDNISPWVARLSLACQYLGVDVVEGDAFLGRGAHGRVFRVIRRDGEVFALKIVEKCSVGRLYQEERALTIAQQTGLTASPVGKIIETPESAALLLSPVGKPLPRPTTRHEVLSLFEMLRQLHKNGLVHGDPRVPNVILDGEKPLWIDLMEVMEASPTLKQIDAEILTRSILSVSPTILLDPALKELIDYFGKSDTSESLNKLAEAVCDSLTFLN</sequence>
<dbReference type="InterPro" id="IPR045379">
    <property type="entry name" value="Crinkler_N"/>
</dbReference>
<dbReference type="InterPro" id="IPR000719">
    <property type="entry name" value="Prot_kinase_dom"/>
</dbReference>
<dbReference type="SUPFAM" id="SSF56112">
    <property type="entry name" value="Protein kinase-like (PK-like)"/>
    <property type="match status" value="1"/>
</dbReference>
<accession>A0A081AXU5</accession>
<name>A0A081AXU5_PHYNI</name>
<comment type="subcellular location">
    <subcellularLocation>
        <location evidence="1">Host cell</location>
    </subcellularLocation>
    <subcellularLocation>
        <location evidence="2">Secreted</location>
    </subcellularLocation>
</comment>
<organism evidence="7 8">
    <name type="scientific">Phytophthora nicotianae P1976</name>
    <dbReference type="NCBI Taxonomy" id="1317066"/>
    <lineage>
        <taxon>Eukaryota</taxon>
        <taxon>Sar</taxon>
        <taxon>Stramenopiles</taxon>
        <taxon>Oomycota</taxon>
        <taxon>Peronosporomycetes</taxon>
        <taxon>Peronosporales</taxon>
        <taxon>Peronosporaceae</taxon>
        <taxon>Phytophthora</taxon>
    </lineage>
</organism>
<dbReference type="Pfam" id="PF20147">
    <property type="entry name" value="Crinkler"/>
    <property type="match status" value="1"/>
</dbReference>
<dbReference type="InterPro" id="IPR017441">
    <property type="entry name" value="Protein_kinase_ATP_BS"/>
</dbReference>
<dbReference type="InterPro" id="IPR011009">
    <property type="entry name" value="Kinase-like_dom_sf"/>
</dbReference>
<evidence type="ECO:0000256" key="2">
    <source>
        <dbReference type="ARBA" id="ARBA00004613"/>
    </source>
</evidence>
<evidence type="ECO:0000256" key="5">
    <source>
        <dbReference type="SAM" id="SignalP"/>
    </source>
</evidence>
<feature type="signal peptide" evidence="5">
    <location>
        <begin position="1"/>
        <end position="17"/>
    </location>
</feature>
<gene>
    <name evidence="7" type="ORF">F444_02314</name>
</gene>
<evidence type="ECO:0000313" key="8">
    <source>
        <dbReference type="Proteomes" id="UP000028582"/>
    </source>
</evidence>
<dbReference type="GO" id="GO:0004672">
    <property type="term" value="F:protein kinase activity"/>
    <property type="evidence" value="ECO:0007669"/>
    <property type="project" value="InterPro"/>
</dbReference>
<feature type="domain" description="Protein kinase" evidence="6">
    <location>
        <begin position="389"/>
        <end position="580"/>
    </location>
</feature>
<dbReference type="AlphaFoldDB" id="A0A081AXU5"/>
<dbReference type="GO" id="GO:0005524">
    <property type="term" value="F:ATP binding"/>
    <property type="evidence" value="ECO:0007669"/>
    <property type="project" value="UniProtKB-UniRule"/>
</dbReference>
<keyword evidence="4" id="KW-0067">ATP-binding</keyword>
<feature type="chain" id="PRO_5001754574" description="Protein kinase domain-containing protein" evidence="5">
    <location>
        <begin position="18"/>
        <end position="580"/>
    </location>
</feature>
<dbReference type="GO" id="GO:0005576">
    <property type="term" value="C:extracellular region"/>
    <property type="evidence" value="ECO:0007669"/>
    <property type="project" value="UniProtKB-SubCell"/>
</dbReference>
<dbReference type="GO" id="GO:0043657">
    <property type="term" value="C:host cell"/>
    <property type="evidence" value="ECO:0007669"/>
    <property type="project" value="UniProtKB-SubCell"/>
</dbReference>
<evidence type="ECO:0000256" key="3">
    <source>
        <dbReference type="ARBA" id="ARBA00022525"/>
    </source>
</evidence>
<dbReference type="Proteomes" id="UP000028582">
    <property type="component" value="Unassembled WGS sequence"/>
</dbReference>
<dbReference type="PROSITE" id="PS50011">
    <property type="entry name" value="PROTEIN_KINASE_DOM"/>
    <property type="match status" value="1"/>
</dbReference>
<feature type="binding site" evidence="4">
    <location>
        <position position="417"/>
    </location>
    <ligand>
        <name>ATP</name>
        <dbReference type="ChEBI" id="CHEBI:30616"/>
    </ligand>
</feature>
<protein>
    <recommendedName>
        <fullName evidence="6">Protein kinase domain-containing protein</fullName>
    </recommendedName>
</protein>
<evidence type="ECO:0000259" key="6">
    <source>
        <dbReference type="PROSITE" id="PS50011"/>
    </source>
</evidence>
<dbReference type="OrthoDB" id="424746at2759"/>